<dbReference type="Gene3D" id="3.40.50.1000">
    <property type="entry name" value="HAD superfamily/HAD-like"/>
    <property type="match status" value="1"/>
</dbReference>
<dbReference type="Pfam" id="PF25109">
    <property type="entry name" value="HAD_PNKP"/>
    <property type="match status" value="1"/>
</dbReference>
<gene>
    <name evidence="2" type="ORF">SOO65_09555</name>
</gene>
<sequence length="146" mass="17511">MKEKALIIDLDGTLADIRVRLKHLEGGKKDWKSFNKSIETDELHEWCREIINRFAQDHKIIIVSGRTDELEDQTRQWLKKYKVTFHHLFMRKRNDFRSDNIIKLEIFEKHIRDKFSVLFVVDDRQKVVDMWRAEGLVVLQCAPGDF</sequence>
<name>A0AAX4HUE1_9BACT</name>
<dbReference type="AlphaFoldDB" id="A0AAX4HUE1"/>
<proteinExistence type="predicted"/>
<dbReference type="InterPro" id="IPR036412">
    <property type="entry name" value="HAD-like_sf"/>
</dbReference>
<dbReference type="SUPFAM" id="SSF56784">
    <property type="entry name" value="HAD-like"/>
    <property type="match status" value="1"/>
</dbReference>
<dbReference type="RefSeq" id="WP_321399754.1">
    <property type="nucleotide sequence ID" value="NZ_CP139487.1"/>
</dbReference>
<feature type="domain" description="Polynucleotide kinase PNKP phosphatase" evidence="1">
    <location>
        <begin position="4"/>
        <end position="146"/>
    </location>
</feature>
<dbReference type="InterPro" id="IPR023214">
    <property type="entry name" value="HAD_sf"/>
</dbReference>
<dbReference type="KEGG" id="psti:SOO65_09555"/>
<protein>
    <submittedName>
        <fullName evidence="2">NIF family HAD-type phosphatase</fullName>
    </submittedName>
</protein>
<reference evidence="2 3" key="1">
    <citation type="submission" date="2023-11" db="EMBL/GenBank/DDBJ databases">
        <title>Peredibacter starrii A3.12.</title>
        <authorList>
            <person name="Mitchell R.J."/>
        </authorList>
    </citation>
    <scope>NUCLEOTIDE SEQUENCE [LARGE SCALE GENOMIC DNA]</scope>
    <source>
        <strain evidence="2 3">A3.12</strain>
    </source>
</reference>
<dbReference type="InterPro" id="IPR056782">
    <property type="entry name" value="HAD_PNKP"/>
</dbReference>
<keyword evidence="3" id="KW-1185">Reference proteome</keyword>
<dbReference type="EMBL" id="CP139487">
    <property type="protein sequence ID" value="WPU66996.1"/>
    <property type="molecule type" value="Genomic_DNA"/>
</dbReference>
<evidence type="ECO:0000313" key="2">
    <source>
        <dbReference type="EMBL" id="WPU66996.1"/>
    </source>
</evidence>
<evidence type="ECO:0000259" key="1">
    <source>
        <dbReference type="Pfam" id="PF25109"/>
    </source>
</evidence>
<organism evidence="2 3">
    <name type="scientific">Peredibacter starrii</name>
    <dbReference type="NCBI Taxonomy" id="28202"/>
    <lineage>
        <taxon>Bacteria</taxon>
        <taxon>Pseudomonadati</taxon>
        <taxon>Bdellovibrionota</taxon>
        <taxon>Bacteriovoracia</taxon>
        <taxon>Bacteriovoracales</taxon>
        <taxon>Bacteriovoracaceae</taxon>
        <taxon>Peredibacter</taxon>
    </lineage>
</organism>
<accession>A0AAX4HUE1</accession>
<dbReference type="Proteomes" id="UP001324634">
    <property type="component" value="Chromosome"/>
</dbReference>
<evidence type="ECO:0000313" key="3">
    <source>
        <dbReference type="Proteomes" id="UP001324634"/>
    </source>
</evidence>